<dbReference type="Pfam" id="PF00300">
    <property type="entry name" value="His_Phos_1"/>
    <property type="match status" value="1"/>
</dbReference>
<dbReference type="EMBL" id="CAFBLT010000001">
    <property type="protein sequence ID" value="CAB4872083.1"/>
    <property type="molecule type" value="Genomic_DNA"/>
</dbReference>
<dbReference type="HAMAP" id="MF_01039">
    <property type="entry name" value="PGAM_GpmA"/>
    <property type="match status" value="1"/>
</dbReference>
<name>A0A6J7AAM9_9ZZZZ</name>
<dbReference type="EMBL" id="CAFABE010000045">
    <property type="protein sequence ID" value="CAB4829540.1"/>
    <property type="molecule type" value="Genomic_DNA"/>
</dbReference>
<dbReference type="AlphaFoldDB" id="A0A6J7AAM9"/>
<dbReference type="SMART" id="SM00855">
    <property type="entry name" value="PGAM"/>
    <property type="match status" value="1"/>
</dbReference>
<evidence type="ECO:0000313" key="6">
    <source>
        <dbReference type="EMBL" id="CAB4829540.1"/>
    </source>
</evidence>
<dbReference type="EMBL" id="CAFBPM010000006">
    <property type="protein sequence ID" value="CAB5019924.1"/>
    <property type="molecule type" value="Genomic_DNA"/>
</dbReference>
<dbReference type="SUPFAM" id="SSF53254">
    <property type="entry name" value="Phosphoglycerate mutase-like"/>
    <property type="match status" value="1"/>
</dbReference>
<dbReference type="GO" id="GO:0004619">
    <property type="term" value="F:phosphoglycerate mutase activity"/>
    <property type="evidence" value="ECO:0007669"/>
    <property type="project" value="UniProtKB-EC"/>
</dbReference>
<evidence type="ECO:0000256" key="4">
    <source>
        <dbReference type="ARBA" id="ARBA00023152"/>
    </source>
</evidence>
<protein>
    <recommendedName>
        <fullName evidence="3">phosphoglycerate mutase (2,3-diphosphoglycerate-dependent)</fullName>
        <ecNumber evidence="3">5.4.2.11</ecNumber>
    </recommendedName>
</protein>
<dbReference type="GO" id="GO:0006096">
    <property type="term" value="P:glycolytic process"/>
    <property type="evidence" value="ECO:0007669"/>
    <property type="project" value="UniProtKB-KW"/>
</dbReference>
<dbReference type="PANTHER" id="PTHR11931">
    <property type="entry name" value="PHOSPHOGLYCERATE MUTASE"/>
    <property type="match status" value="1"/>
</dbReference>
<evidence type="ECO:0000256" key="3">
    <source>
        <dbReference type="ARBA" id="ARBA00012028"/>
    </source>
</evidence>
<keyword evidence="4" id="KW-0324">Glycolysis</keyword>
<dbReference type="PROSITE" id="PS00175">
    <property type="entry name" value="PG_MUTASE"/>
    <property type="match status" value="1"/>
</dbReference>
<proteinExistence type="inferred from homology"/>
<evidence type="ECO:0000313" key="8">
    <source>
        <dbReference type="EMBL" id="CAB5019924.1"/>
    </source>
</evidence>
<keyword evidence="5" id="KW-0413">Isomerase</keyword>
<evidence type="ECO:0000256" key="1">
    <source>
        <dbReference type="ARBA" id="ARBA00000380"/>
    </source>
</evidence>
<organism evidence="6">
    <name type="scientific">freshwater metagenome</name>
    <dbReference type="NCBI Taxonomy" id="449393"/>
    <lineage>
        <taxon>unclassified sequences</taxon>
        <taxon>metagenomes</taxon>
        <taxon>ecological metagenomes</taxon>
    </lineage>
</organism>
<accession>A0A6J7AAM9</accession>
<sequence>MSSVGVVPELILLRHGQSEWNAKNLFTGWEDVNLTDQGQQEATHAGLLLEQAGVDVRVLHTSLLTRAIRTATLALDAMGRPWVPAQRDWRLNERHYGDLQGKNKKETTEQYGAEQVKIWRRSYTTPPPPLGEGDSRRANGDTRYRDIDPALLPASECLADVVARTLPYYNDVIIPDLRHTARSGGAVLVVAHGNSLRALRKELDGISDDDIVGLEIPTGIPFRYLLNDNGSVIESGYLGDADLAAKAAAEVANQAG</sequence>
<dbReference type="FunFam" id="3.40.50.1240:FF:000003">
    <property type="entry name" value="2,3-bisphosphoglycerate-dependent phosphoglycerate mutase"/>
    <property type="match status" value="1"/>
</dbReference>
<evidence type="ECO:0000313" key="7">
    <source>
        <dbReference type="EMBL" id="CAB4872083.1"/>
    </source>
</evidence>
<dbReference type="CDD" id="cd07067">
    <property type="entry name" value="HP_PGM_like"/>
    <property type="match status" value="1"/>
</dbReference>
<dbReference type="Gene3D" id="3.40.50.1240">
    <property type="entry name" value="Phosphoglycerate mutase-like"/>
    <property type="match status" value="1"/>
</dbReference>
<dbReference type="NCBIfam" id="NF010713">
    <property type="entry name" value="PRK14115.1"/>
    <property type="match status" value="1"/>
</dbReference>
<evidence type="ECO:0000256" key="5">
    <source>
        <dbReference type="ARBA" id="ARBA00023235"/>
    </source>
</evidence>
<dbReference type="NCBIfam" id="TIGR01258">
    <property type="entry name" value="pgm_1"/>
    <property type="match status" value="1"/>
</dbReference>
<reference evidence="6" key="1">
    <citation type="submission" date="2020-05" db="EMBL/GenBank/DDBJ databases">
        <authorList>
            <person name="Chiriac C."/>
            <person name="Salcher M."/>
            <person name="Ghai R."/>
            <person name="Kavagutti S V."/>
        </authorList>
    </citation>
    <scope>NUCLEOTIDE SEQUENCE</scope>
</reference>
<comment type="catalytic activity">
    <reaction evidence="1">
        <text>(2R)-2-phosphoglycerate = (2R)-3-phosphoglycerate</text>
        <dbReference type="Rhea" id="RHEA:15901"/>
        <dbReference type="ChEBI" id="CHEBI:58272"/>
        <dbReference type="ChEBI" id="CHEBI:58289"/>
        <dbReference type="EC" id="5.4.2.11"/>
    </reaction>
</comment>
<dbReference type="InterPro" id="IPR013078">
    <property type="entry name" value="His_Pase_superF_clade-1"/>
</dbReference>
<comment type="similarity">
    <text evidence="2">Belongs to the phosphoglycerate mutase family. BPG-dependent PGAM subfamily.</text>
</comment>
<dbReference type="InterPro" id="IPR001345">
    <property type="entry name" value="PG/BPGM_mutase_AS"/>
</dbReference>
<dbReference type="InterPro" id="IPR005952">
    <property type="entry name" value="Phosphogly_mut1"/>
</dbReference>
<evidence type="ECO:0000256" key="2">
    <source>
        <dbReference type="ARBA" id="ARBA00006717"/>
    </source>
</evidence>
<dbReference type="EC" id="5.4.2.11" evidence="3"/>
<dbReference type="InterPro" id="IPR029033">
    <property type="entry name" value="His_PPase_superfam"/>
</dbReference>
<gene>
    <name evidence="6" type="ORF">UFOPK3164_01025</name>
    <name evidence="7" type="ORF">UFOPK3427_00870</name>
    <name evidence="8" type="ORF">UFOPK4112_00853</name>
</gene>